<organism evidence="1">
    <name type="scientific">marine sediment metagenome</name>
    <dbReference type="NCBI Taxonomy" id="412755"/>
    <lineage>
        <taxon>unclassified sequences</taxon>
        <taxon>metagenomes</taxon>
        <taxon>ecological metagenomes</taxon>
    </lineage>
</organism>
<gene>
    <name evidence="1" type="ORF">S12H4_42080</name>
</gene>
<dbReference type="AlphaFoldDB" id="X1V6M5"/>
<comment type="caution">
    <text evidence="1">The sequence shown here is derived from an EMBL/GenBank/DDBJ whole genome shotgun (WGS) entry which is preliminary data.</text>
</comment>
<reference evidence="1" key="1">
    <citation type="journal article" date="2014" name="Front. Microbiol.">
        <title>High frequency of phylogenetically diverse reductive dehalogenase-homologous genes in deep subseafloor sedimentary metagenomes.</title>
        <authorList>
            <person name="Kawai M."/>
            <person name="Futagami T."/>
            <person name="Toyoda A."/>
            <person name="Takaki Y."/>
            <person name="Nishi S."/>
            <person name="Hori S."/>
            <person name="Arai W."/>
            <person name="Tsubouchi T."/>
            <person name="Morono Y."/>
            <person name="Uchiyama I."/>
            <person name="Ito T."/>
            <person name="Fujiyama A."/>
            <person name="Inagaki F."/>
            <person name="Takami H."/>
        </authorList>
    </citation>
    <scope>NUCLEOTIDE SEQUENCE</scope>
    <source>
        <strain evidence="1">Expedition CK06-06</strain>
    </source>
</reference>
<dbReference type="Pfam" id="PF14454">
    <property type="entry name" value="Prok_Ub"/>
    <property type="match status" value="1"/>
</dbReference>
<accession>X1V6M5</accession>
<dbReference type="EMBL" id="BARW01025711">
    <property type="protein sequence ID" value="GAJ11592.1"/>
    <property type="molecule type" value="Genomic_DNA"/>
</dbReference>
<evidence type="ECO:0000313" key="1">
    <source>
        <dbReference type="EMBL" id="GAJ11592.1"/>
    </source>
</evidence>
<name>X1V6M5_9ZZZZ</name>
<proteinExistence type="predicted"/>
<dbReference type="InterPro" id="IPR032866">
    <property type="entry name" value="Prok_Ub"/>
</dbReference>
<sequence>MARVFIVDGTTYPDPGPDVTPDQFKQMMAAFLPELATAEMTQETQGEDTIYRFKKRVGVKG</sequence>
<protein>
    <submittedName>
        <fullName evidence="1">Uncharacterized protein</fullName>
    </submittedName>
</protein>